<dbReference type="Proteomes" id="UP000500857">
    <property type="component" value="Chromosome"/>
</dbReference>
<dbReference type="AlphaFoldDB" id="A0A6H1TT63"/>
<reference evidence="1 2" key="1">
    <citation type="submission" date="2020-04" db="EMBL/GenBank/DDBJ databases">
        <authorList>
            <person name="Basu S."/>
            <person name="Maruthanayagam V."/>
            <person name="Chakraborty S."/>
            <person name="Pramanik A."/>
            <person name="Mukherjee J."/>
            <person name="Brink B."/>
        </authorList>
    </citation>
    <scope>NUCLEOTIDE SEQUENCE [LARGE SCALE GENOMIC DNA]</scope>
    <source>
        <strain evidence="1 2">AP17</strain>
    </source>
</reference>
<dbReference type="RefSeq" id="WP_168567308.1">
    <property type="nucleotide sequence ID" value="NZ_CP051167.1"/>
</dbReference>
<protein>
    <submittedName>
        <fullName evidence="1">Uncharacterized protein</fullName>
    </submittedName>
</protein>
<accession>A0A6H1TT63</accession>
<sequence length="59" mass="6809">MNVYQTLKGSLYLPKKISKLTCIAITLAPSRSWRSPQRLSVEVSIPNFFSKWRLTQDIP</sequence>
<name>A0A6H1TT63_9CYAN</name>
<keyword evidence="2" id="KW-1185">Reference proteome</keyword>
<dbReference type="EMBL" id="CP051167">
    <property type="protein sequence ID" value="QIZ69150.1"/>
    <property type="molecule type" value="Genomic_DNA"/>
</dbReference>
<organism evidence="1 2">
    <name type="scientific">Oxynema aestuarii AP17</name>
    <dbReference type="NCBI Taxonomy" id="2064643"/>
    <lineage>
        <taxon>Bacteria</taxon>
        <taxon>Bacillati</taxon>
        <taxon>Cyanobacteriota</taxon>
        <taxon>Cyanophyceae</taxon>
        <taxon>Oscillatoriophycideae</taxon>
        <taxon>Oscillatoriales</taxon>
        <taxon>Oscillatoriaceae</taxon>
        <taxon>Oxynema</taxon>
        <taxon>Oxynema aestuarii</taxon>
    </lineage>
</organism>
<proteinExistence type="predicted"/>
<gene>
    <name evidence="1" type="ORF">HCG48_00375</name>
</gene>
<evidence type="ECO:0000313" key="2">
    <source>
        <dbReference type="Proteomes" id="UP000500857"/>
    </source>
</evidence>
<dbReference type="KEGG" id="oxy:HCG48_00375"/>
<evidence type="ECO:0000313" key="1">
    <source>
        <dbReference type="EMBL" id="QIZ69150.1"/>
    </source>
</evidence>